<reference evidence="2 3" key="1">
    <citation type="journal article" date="2009" name="Nat. Genet.">
        <title>The genome of the cucumber, Cucumis sativus L.</title>
        <authorList>
            <person name="Huang S."/>
            <person name="Li R."/>
            <person name="Zhang Z."/>
            <person name="Li L."/>
            <person name="Gu X."/>
            <person name="Fan W."/>
            <person name="Lucas W.J."/>
            <person name="Wang X."/>
            <person name="Xie B."/>
            <person name="Ni P."/>
            <person name="Ren Y."/>
            <person name="Zhu H."/>
            <person name="Li J."/>
            <person name="Lin K."/>
            <person name="Jin W."/>
            <person name="Fei Z."/>
            <person name="Li G."/>
            <person name="Staub J."/>
            <person name="Kilian A."/>
            <person name="van der Vossen E.A."/>
            <person name="Wu Y."/>
            <person name="Guo J."/>
            <person name="He J."/>
            <person name="Jia Z."/>
            <person name="Ren Y."/>
            <person name="Tian G."/>
            <person name="Lu Y."/>
            <person name="Ruan J."/>
            <person name="Qian W."/>
            <person name="Wang M."/>
            <person name="Huang Q."/>
            <person name="Li B."/>
            <person name="Xuan Z."/>
            <person name="Cao J."/>
            <person name="Asan"/>
            <person name="Wu Z."/>
            <person name="Zhang J."/>
            <person name="Cai Q."/>
            <person name="Bai Y."/>
            <person name="Zhao B."/>
            <person name="Han Y."/>
            <person name="Li Y."/>
            <person name="Li X."/>
            <person name="Wang S."/>
            <person name="Shi Q."/>
            <person name="Liu S."/>
            <person name="Cho W.K."/>
            <person name="Kim J.Y."/>
            <person name="Xu Y."/>
            <person name="Heller-Uszynska K."/>
            <person name="Miao H."/>
            <person name="Cheng Z."/>
            <person name="Zhang S."/>
            <person name="Wu J."/>
            <person name="Yang Y."/>
            <person name="Kang H."/>
            <person name="Li M."/>
            <person name="Liang H."/>
            <person name="Ren X."/>
            <person name="Shi Z."/>
            <person name="Wen M."/>
            <person name="Jian M."/>
            <person name="Yang H."/>
            <person name="Zhang G."/>
            <person name="Yang Z."/>
            <person name="Chen R."/>
            <person name="Liu S."/>
            <person name="Li J."/>
            <person name="Ma L."/>
            <person name="Liu H."/>
            <person name="Zhou Y."/>
            <person name="Zhao J."/>
            <person name="Fang X."/>
            <person name="Li G."/>
            <person name="Fang L."/>
            <person name="Li Y."/>
            <person name="Liu D."/>
            <person name="Zheng H."/>
            <person name="Zhang Y."/>
            <person name="Qin N."/>
            <person name="Li Z."/>
            <person name="Yang G."/>
            <person name="Yang S."/>
            <person name="Bolund L."/>
            <person name="Kristiansen K."/>
            <person name="Zheng H."/>
            <person name="Li S."/>
            <person name="Zhang X."/>
            <person name="Yang H."/>
            <person name="Wang J."/>
            <person name="Sun R."/>
            <person name="Zhang B."/>
            <person name="Jiang S."/>
            <person name="Wang J."/>
            <person name="Du Y."/>
            <person name="Li S."/>
        </authorList>
    </citation>
    <scope>NUCLEOTIDE SEQUENCE [LARGE SCALE GENOMIC DNA]</scope>
    <source>
        <strain evidence="3">cv. 9930</strain>
    </source>
</reference>
<reference evidence="2 3" key="2">
    <citation type="journal article" date="2009" name="PLoS ONE">
        <title>An integrated genetic and cytogenetic map of the cucumber genome.</title>
        <authorList>
            <person name="Ren Y."/>
            <person name="Zhang Z."/>
            <person name="Liu J."/>
            <person name="Staub J.E."/>
            <person name="Han Y."/>
            <person name="Cheng Z."/>
            <person name="Li X."/>
            <person name="Lu J."/>
            <person name="Miao H."/>
            <person name="Kang H."/>
            <person name="Xie B."/>
            <person name="Gu X."/>
            <person name="Wang X."/>
            <person name="Du Y."/>
            <person name="Jin W."/>
            <person name="Huang S."/>
        </authorList>
    </citation>
    <scope>NUCLEOTIDE SEQUENCE [LARGE SCALE GENOMIC DNA]</scope>
    <source>
        <strain evidence="3">cv. 9930</strain>
    </source>
</reference>
<feature type="compositionally biased region" description="Basic and acidic residues" evidence="1">
    <location>
        <begin position="16"/>
        <end position="29"/>
    </location>
</feature>
<accession>A0A0A0LFL4</accession>
<organism evidence="2 3">
    <name type="scientific">Cucumis sativus</name>
    <name type="common">Cucumber</name>
    <dbReference type="NCBI Taxonomy" id="3659"/>
    <lineage>
        <taxon>Eukaryota</taxon>
        <taxon>Viridiplantae</taxon>
        <taxon>Streptophyta</taxon>
        <taxon>Embryophyta</taxon>
        <taxon>Tracheophyta</taxon>
        <taxon>Spermatophyta</taxon>
        <taxon>Magnoliopsida</taxon>
        <taxon>eudicotyledons</taxon>
        <taxon>Gunneridae</taxon>
        <taxon>Pentapetalae</taxon>
        <taxon>rosids</taxon>
        <taxon>fabids</taxon>
        <taxon>Cucurbitales</taxon>
        <taxon>Cucurbitaceae</taxon>
        <taxon>Benincaseae</taxon>
        <taxon>Cucumis</taxon>
    </lineage>
</organism>
<evidence type="ECO:0000256" key="1">
    <source>
        <dbReference type="SAM" id="MobiDB-lite"/>
    </source>
</evidence>
<sequence length="109" mass="12799">MSNVKKENYKFQSAKVKTEKAAVDRSDLGHKKKKRKVENKPRERNEAPLKWRNEVGGRAKEREKRENGEPQSREETRASASWKKWNGVLFIEYRDDEVADLGRWKGVAN</sequence>
<dbReference type="AlphaFoldDB" id="A0A0A0LFL4"/>
<name>A0A0A0LFL4_CUCSA</name>
<feature type="region of interest" description="Disordered" evidence="1">
    <location>
        <begin position="1"/>
        <end position="79"/>
    </location>
</feature>
<reference evidence="2 3" key="3">
    <citation type="journal article" date="2010" name="BMC Genomics">
        <title>Transcriptome sequencing and comparative analysis of cucumber flowers with different sex types.</title>
        <authorList>
            <person name="Guo S."/>
            <person name="Zheng Y."/>
            <person name="Joung J.G."/>
            <person name="Liu S."/>
            <person name="Zhang Z."/>
            <person name="Crasta O.R."/>
            <person name="Sobral B.W."/>
            <person name="Xu Y."/>
            <person name="Huang S."/>
            <person name="Fei Z."/>
        </authorList>
    </citation>
    <scope>NUCLEOTIDE SEQUENCE [LARGE SCALE GENOMIC DNA]</scope>
    <source>
        <strain evidence="3">cv. 9930</strain>
    </source>
</reference>
<gene>
    <name evidence="2" type="ORF">Csa_3G842020</name>
</gene>
<feature type="compositionally biased region" description="Basic and acidic residues" evidence="1">
    <location>
        <begin position="38"/>
        <end position="77"/>
    </location>
</feature>
<dbReference type="Proteomes" id="UP000029981">
    <property type="component" value="Chromosome 3"/>
</dbReference>
<protein>
    <submittedName>
        <fullName evidence="2">Uncharacterized protein</fullName>
    </submittedName>
</protein>
<evidence type="ECO:0000313" key="2">
    <source>
        <dbReference type="EMBL" id="KGN59729.1"/>
    </source>
</evidence>
<dbReference type="EMBL" id="CM002924">
    <property type="protein sequence ID" value="KGN59729.1"/>
    <property type="molecule type" value="Genomic_DNA"/>
</dbReference>
<keyword evidence="3" id="KW-1185">Reference proteome</keyword>
<reference evidence="2 3" key="4">
    <citation type="journal article" date="2011" name="BMC Genomics">
        <title>RNA-Seq improves annotation of protein-coding genes in the cucumber genome.</title>
        <authorList>
            <person name="Li Z."/>
            <person name="Zhang Z."/>
            <person name="Yan P."/>
            <person name="Huang S."/>
            <person name="Fei Z."/>
            <person name="Lin K."/>
        </authorList>
    </citation>
    <scope>NUCLEOTIDE SEQUENCE [LARGE SCALE GENOMIC DNA]</scope>
    <source>
        <strain evidence="3">cv. 9930</strain>
    </source>
</reference>
<dbReference type="Gramene" id="KGN59729">
    <property type="protein sequence ID" value="KGN59729"/>
    <property type="gene ID" value="Csa_3G842020"/>
</dbReference>
<proteinExistence type="predicted"/>
<evidence type="ECO:0000313" key="3">
    <source>
        <dbReference type="Proteomes" id="UP000029981"/>
    </source>
</evidence>